<dbReference type="SMART" id="SM00487">
    <property type="entry name" value="DEXDc"/>
    <property type="match status" value="1"/>
</dbReference>
<evidence type="ECO:0000256" key="1">
    <source>
        <dbReference type="ARBA" id="ARBA00022801"/>
    </source>
</evidence>
<keyword evidence="1" id="KW-0378">Hydrolase</keyword>
<name>A0A2U1T0M0_9MICO</name>
<dbReference type="SUPFAM" id="SSF52540">
    <property type="entry name" value="P-loop containing nucleoside triphosphate hydrolases"/>
    <property type="match status" value="2"/>
</dbReference>
<dbReference type="InterPro" id="IPR049730">
    <property type="entry name" value="SNF2/RAD54-like_C"/>
</dbReference>
<keyword evidence="4" id="KW-0547">Nucleotide-binding</keyword>
<evidence type="ECO:0000259" key="2">
    <source>
        <dbReference type="PROSITE" id="PS51192"/>
    </source>
</evidence>
<sequence length="1002" mass="108841">MTPPPPSSSWRAALEPLMPVASGSLPRSSGTRPMALQWELREQVSRTSHQWGGPATRTVPAGSVGRRPGADAYRLGVRPVSRSASGNWTRSSLSWSNLPYQGSAAALDPAHHLWFTQFAALHRPIRDVYAGRESDWIYLDDYQSPLLWQLLAGADALGIAFVGGSGASKGATITVAPRATLRLDATLDATVDGDAVVLSPRLGFDGLDCPLGIVATIGDHGAYCAALGREPNITVAPLAPPTVAARATPPAAARVASSDLARMLTAGQSIRIPASGAAEFFSDLYPRLQRSIGITSSNASVSLPELPAAQLVLAASFTPRHTLTLSWFWDYGHDRIPAGPAAHGDAAPSVDPTLEAAVLAVAGPHLTSLATTVLRGIDAAEFTAHSLVALEGMAGVQVERTGKHPDYRELTELPHLSIRTIETEQRDWFDLGVLVTVGDKEIPFGPLFEALARGRRKLLMVDGSYLSLQQPQFERLNELIAESRDLAEWETGPRISRVHASLWSDFEDLADETHEAVAWRAAAQGLLDTTTIPSVPHRLSATLRPYQQQGLDWLIFLYEHGLGGVLADDMGLGKTMQTLGLLAHATAQRGDGPPFLVVAPTSVVPTWVSEAARFAPGLRVAEITTARAASKQTVADVDPSIDVVVTSYGLFRRDIQNYHSREWAGLILDEAQFVKNRLSAVHQCARDLNTPFTLAITGTPLENNLMELWSIFSLVAPGLFASPRRFGEEYARPIESGNKERLARLRRRIRPLMMRRTKDRVAAELPPKQEQVIMVELEAQHRRLYDTALQRERQKLLGLIDDVDRNRMIIFRSLTLLRMLSLDASLVDGAHAGIPSSKLAITIDHLSEAIAEGHRSLVFSQFTSYLSIVAARLEASGIPYVYLDGSTTNRAEVIASFRDGEAPVFLISLKAGGFGLTLTEADYVFLLDPWWNPAAEAQAVDRTHRIGQSHTVMVYRMIAADTIEEKVLALGKKKGELFTSVMDDGAAFSSALTADDIRGLID</sequence>
<dbReference type="InterPro" id="IPR000330">
    <property type="entry name" value="SNF2_N"/>
</dbReference>
<dbReference type="InterPro" id="IPR038718">
    <property type="entry name" value="SNF2-like_sf"/>
</dbReference>
<dbReference type="CDD" id="cd18793">
    <property type="entry name" value="SF2_C_SNF"/>
    <property type="match status" value="1"/>
</dbReference>
<protein>
    <submittedName>
        <fullName evidence="4">DNA/RNA helicase</fullName>
    </submittedName>
</protein>
<dbReference type="AlphaFoldDB" id="A0A2U1T0M0"/>
<evidence type="ECO:0000313" key="4">
    <source>
        <dbReference type="EMBL" id="PWB97323.1"/>
    </source>
</evidence>
<dbReference type="InterPro" id="IPR027417">
    <property type="entry name" value="P-loop_NTPase"/>
</dbReference>
<evidence type="ECO:0000313" key="5">
    <source>
        <dbReference type="Proteomes" id="UP000244978"/>
    </source>
</evidence>
<dbReference type="EMBL" id="QEEX01000001">
    <property type="protein sequence ID" value="PWB97323.1"/>
    <property type="molecule type" value="Genomic_DNA"/>
</dbReference>
<dbReference type="Gene3D" id="3.40.50.300">
    <property type="entry name" value="P-loop containing nucleotide triphosphate hydrolases"/>
    <property type="match status" value="1"/>
</dbReference>
<comment type="caution">
    <text evidence="4">The sequence shown here is derived from an EMBL/GenBank/DDBJ whole genome shotgun (WGS) entry which is preliminary data.</text>
</comment>
<dbReference type="Pfam" id="PF00176">
    <property type="entry name" value="SNF2-rel_dom"/>
    <property type="match status" value="1"/>
</dbReference>
<dbReference type="PROSITE" id="PS51194">
    <property type="entry name" value="HELICASE_CTER"/>
    <property type="match status" value="1"/>
</dbReference>
<dbReference type="GO" id="GO:0005524">
    <property type="term" value="F:ATP binding"/>
    <property type="evidence" value="ECO:0007669"/>
    <property type="project" value="InterPro"/>
</dbReference>
<dbReference type="Pfam" id="PF00271">
    <property type="entry name" value="Helicase_C"/>
    <property type="match status" value="1"/>
</dbReference>
<proteinExistence type="predicted"/>
<dbReference type="GO" id="GO:0016787">
    <property type="term" value="F:hydrolase activity"/>
    <property type="evidence" value="ECO:0007669"/>
    <property type="project" value="UniProtKB-KW"/>
</dbReference>
<accession>A0A2U1T0M0</accession>
<dbReference type="Proteomes" id="UP000244978">
    <property type="component" value="Unassembled WGS sequence"/>
</dbReference>
<keyword evidence="4" id="KW-0347">Helicase</keyword>
<organism evidence="4 5">
    <name type="scientific">Homoserinimonas hongtaonis</name>
    <dbReference type="NCBI Taxonomy" id="2079791"/>
    <lineage>
        <taxon>Bacteria</taxon>
        <taxon>Bacillati</taxon>
        <taxon>Actinomycetota</taxon>
        <taxon>Actinomycetes</taxon>
        <taxon>Micrococcales</taxon>
        <taxon>Microbacteriaceae</taxon>
        <taxon>Homoserinimonas</taxon>
    </lineage>
</organism>
<feature type="domain" description="Helicase ATP-binding" evidence="2">
    <location>
        <begin position="555"/>
        <end position="718"/>
    </location>
</feature>
<dbReference type="InterPro" id="IPR014001">
    <property type="entry name" value="Helicase_ATP-bd"/>
</dbReference>
<gene>
    <name evidence="4" type="ORF">DF220_05395</name>
</gene>
<dbReference type="PROSITE" id="PS51192">
    <property type="entry name" value="HELICASE_ATP_BIND_1"/>
    <property type="match status" value="1"/>
</dbReference>
<dbReference type="Gene3D" id="3.40.50.10810">
    <property type="entry name" value="Tandem AAA-ATPase domain"/>
    <property type="match status" value="1"/>
</dbReference>
<dbReference type="InterPro" id="IPR001650">
    <property type="entry name" value="Helicase_C-like"/>
</dbReference>
<dbReference type="PANTHER" id="PTHR10799">
    <property type="entry name" value="SNF2/RAD54 HELICASE FAMILY"/>
    <property type="match status" value="1"/>
</dbReference>
<dbReference type="RefSeq" id="WP_108997337.1">
    <property type="nucleotide sequence ID" value="NZ_QEEX01000001.1"/>
</dbReference>
<keyword evidence="5" id="KW-1185">Reference proteome</keyword>
<dbReference type="SMART" id="SM00490">
    <property type="entry name" value="HELICc"/>
    <property type="match status" value="1"/>
</dbReference>
<evidence type="ECO:0000259" key="3">
    <source>
        <dbReference type="PROSITE" id="PS51194"/>
    </source>
</evidence>
<reference evidence="5" key="1">
    <citation type="submission" date="2018-04" db="EMBL/GenBank/DDBJ databases">
        <authorList>
            <person name="Liu S."/>
            <person name="Wang Z."/>
            <person name="Li J."/>
        </authorList>
    </citation>
    <scope>NUCLEOTIDE SEQUENCE [LARGE SCALE GENOMIC DNA]</scope>
    <source>
        <strain evidence="5">S1194</strain>
    </source>
</reference>
<dbReference type="GO" id="GO:0004386">
    <property type="term" value="F:helicase activity"/>
    <property type="evidence" value="ECO:0007669"/>
    <property type="project" value="UniProtKB-KW"/>
</dbReference>
<keyword evidence="4" id="KW-0067">ATP-binding</keyword>
<feature type="domain" description="Helicase C-terminal" evidence="3">
    <location>
        <begin position="842"/>
        <end position="998"/>
    </location>
</feature>